<keyword evidence="5" id="KW-0067">ATP-binding</keyword>
<dbReference type="Pfam" id="PF18052">
    <property type="entry name" value="Rx_N"/>
    <property type="match status" value="1"/>
</dbReference>
<evidence type="ECO:0000256" key="3">
    <source>
        <dbReference type="ARBA" id="ARBA00022741"/>
    </source>
</evidence>
<feature type="domain" description="Disease resistance N-terminal" evidence="6">
    <location>
        <begin position="14"/>
        <end position="101"/>
    </location>
</feature>
<evidence type="ECO:0000256" key="5">
    <source>
        <dbReference type="ARBA" id="ARBA00022840"/>
    </source>
</evidence>
<dbReference type="Pfam" id="PF25019">
    <property type="entry name" value="LRR_R13L1-DRL21"/>
    <property type="match status" value="1"/>
</dbReference>
<dbReference type="GO" id="GO:0051707">
    <property type="term" value="P:response to other organism"/>
    <property type="evidence" value="ECO:0007669"/>
    <property type="project" value="UniProtKB-ARBA"/>
</dbReference>
<evidence type="ECO:0000313" key="8">
    <source>
        <dbReference type="EMBL" id="RVW19730.1"/>
    </source>
</evidence>
<keyword evidence="3" id="KW-0547">Nucleotide-binding</keyword>
<dbReference type="CDD" id="cd14798">
    <property type="entry name" value="RX-CC_like"/>
    <property type="match status" value="1"/>
</dbReference>
<dbReference type="EMBL" id="QGNW01002440">
    <property type="protein sequence ID" value="RVW19730.1"/>
    <property type="molecule type" value="Genomic_DNA"/>
</dbReference>
<keyword evidence="4" id="KW-0611">Plant defense</keyword>
<keyword evidence="2" id="KW-0677">Repeat</keyword>
<dbReference type="AlphaFoldDB" id="A0A438C918"/>
<dbReference type="InterPro" id="IPR027417">
    <property type="entry name" value="P-loop_NTPase"/>
</dbReference>
<dbReference type="GO" id="GO:0006952">
    <property type="term" value="P:defense response"/>
    <property type="evidence" value="ECO:0007669"/>
    <property type="project" value="UniProtKB-KW"/>
</dbReference>
<dbReference type="InterPro" id="IPR042197">
    <property type="entry name" value="Apaf_helical"/>
</dbReference>
<sequence>MFVAEAFLSSLFEVVLDKLVATPLLEYARRQKVDTTLQEWRRTLLRIQAVLIDAEQKQIRDRAVKLWLDDLKALAYDIEDILDEFNTEANQHSFEKGPQTSTSKERKLIRSFHPSAVMFNQKFGKKIKKITQELDAIVKTKSDLHLREGVGEVSSVIEQRLTTSLVDEFEVYGRDADKEKMMELLLSDEVARSEKVQVIPIVGMGGVGSHLMEYLTSSSQSWSTRQCHHSNHSSGTRCFNYWFSELSDEHCWSLFAHLAFQNITADAFQNLEPIGRKIIKKCKGLPLAAKTLGALLRSKQDENAWKDMLNNEMWDLPTEQSSILPALHLSYHYLHTKLKQCFAYCSIFPKDYEFEKKELILLWSFFQPFGRNKSLFVMHDLIHDLAEFVSGEFCLRLEVGVQNHVSKKARYLSYIREEFDVSKKFDPLCETDSLRTFLPLSMPLEGIALTRHPKGSICYLADKVLHNLLPTLRCLRVLSLSHYNITHLLDSFGNLKHLRYLNLSYTAIKKLPGSIGMLLNLQSSMLSNCVGLTELPPEIRKLVNLRHLDISERKLEGMPTGIKRLKNLRRLTTFVVGKHGGARIVELQDLSHLQGALSILKLQNVVYAMDALVANLKNKKDLDELLFVWDPNGVVGDSKNQTRVLEQLQPHNKVKRLNVEYYNGAEFPIWLVDTSFSNLVFLQLKSCTLCSSLPPLGQLQSLKDLLIVKMDGVRKVGAEFLWE</sequence>
<dbReference type="Gene3D" id="1.20.5.4130">
    <property type="match status" value="1"/>
</dbReference>
<dbReference type="GO" id="GO:0043531">
    <property type="term" value="F:ADP binding"/>
    <property type="evidence" value="ECO:0007669"/>
    <property type="project" value="InterPro"/>
</dbReference>
<comment type="caution">
    <text evidence="8">The sequence shown here is derived from an EMBL/GenBank/DDBJ whole genome shotgun (WGS) entry which is preliminary data.</text>
</comment>
<dbReference type="PANTHER" id="PTHR36766:SF40">
    <property type="entry name" value="DISEASE RESISTANCE PROTEIN RGA3"/>
    <property type="match status" value="1"/>
</dbReference>
<evidence type="ECO:0000256" key="1">
    <source>
        <dbReference type="ARBA" id="ARBA00022614"/>
    </source>
</evidence>
<dbReference type="PANTHER" id="PTHR36766">
    <property type="entry name" value="PLANT BROAD-SPECTRUM MILDEW RESISTANCE PROTEIN RPW8"/>
    <property type="match status" value="1"/>
</dbReference>
<dbReference type="Gene3D" id="1.10.8.430">
    <property type="entry name" value="Helical domain of apoptotic protease-activating factors"/>
    <property type="match status" value="1"/>
</dbReference>
<dbReference type="Proteomes" id="UP000288805">
    <property type="component" value="Unassembled WGS sequence"/>
</dbReference>
<name>A0A438C918_VITVI</name>
<proteinExistence type="predicted"/>
<organism evidence="8 9">
    <name type="scientific">Vitis vinifera</name>
    <name type="common">Grape</name>
    <dbReference type="NCBI Taxonomy" id="29760"/>
    <lineage>
        <taxon>Eukaryota</taxon>
        <taxon>Viridiplantae</taxon>
        <taxon>Streptophyta</taxon>
        <taxon>Embryophyta</taxon>
        <taxon>Tracheophyta</taxon>
        <taxon>Spermatophyta</taxon>
        <taxon>Magnoliopsida</taxon>
        <taxon>eudicotyledons</taxon>
        <taxon>Gunneridae</taxon>
        <taxon>Pentapetalae</taxon>
        <taxon>rosids</taxon>
        <taxon>Vitales</taxon>
        <taxon>Vitaceae</taxon>
        <taxon>Viteae</taxon>
        <taxon>Vitis</taxon>
    </lineage>
</organism>
<dbReference type="SUPFAM" id="SSF52540">
    <property type="entry name" value="P-loop containing nucleoside triphosphate hydrolases"/>
    <property type="match status" value="1"/>
</dbReference>
<gene>
    <name evidence="8" type="primary">RPPL1_145</name>
    <name evidence="8" type="ORF">CK203_114456</name>
</gene>
<evidence type="ECO:0000256" key="4">
    <source>
        <dbReference type="ARBA" id="ARBA00022821"/>
    </source>
</evidence>
<reference evidence="8 9" key="1">
    <citation type="journal article" date="2018" name="PLoS Genet.">
        <title>Population sequencing reveals clonal diversity and ancestral inbreeding in the grapevine cultivar Chardonnay.</title>
        <authorList>
            <person name="Roach M.J."/>
            <person name="Johnson D.L."/>
            <person name="Bohlmann J."/>
            <person name="van Vuuren H.J."/>
            <person name="Jones S.J."/>
            <person name="Pretorius I.S."/>
            <person name="Schmidt S.A."/>
            <person name="Borneman A.R."/>
        </authorList>
    </citation>
    <scope>NUCLEOTIDE SEQUENCE [LARGE SCALE GENOMIC DNA]</scope>
    <source>
        <strain evidence="9">cv. Chardonnay</strain>
        <tissue evidence="8">Leaf</tissue>
    </source>
</reference>
<dbReference type="PRINTS" id="PR00364">
    <property type="entry name" value="DISEASERSIST"/>
</dbReference>
<dbReference type="Gene3D" id="3.80.10.10">
    <property type="entry name" value="Ribonuclease Inhibitor"/>
    <property type="match status" value="1"/>
</dbReference>
<accession>A0A438C918</accession>
<dbReference type="SUPFAM" id="SSF52058">
    <property type="entry name" value="L domain-like"/>
    <property type="match status" value="1"/>
</dbReference>
<feature type="domain" description="R13L1/DRL21-like LRR repeat region" evidence="7">
    <location>
        <begin position="584"/>
        <end position="710"/>
    </location>
</feature>
<dbReference type="InterPro" id="IPR032675">
    <property type="entry name" value="LRR_dom_sf"/>
</dbReference>
<dbReference type="InterPro" id="IPR056789">
    <property type="entry name" value="LRR_R13L1-DRL21"/>
</dbReference>
<evidence type="ECO:0000313" key="9">
    <source>
        <dbReference type="Proteomes" id="UP000288805"/>
    </source>
</evidence>
<dbReference type="GO" id="GO:0005524">
    <property type="term" value="F:ATP binding"/>
    <property type="evidence" value="ECO:0007669"/>
    <property type="project" value="UniProtKB-KW"/>
</dbReference>
<keyword evidence="1" id="KW-0433">Leucine-rich repeat</keyword>
<evidence type="ECO:0000259" key="6">
    <source>
        <dbReference type="Pfam" id="PF18052"/>
    </source>
</evidence>
<dbReference type="Gene3D" id="3.40.50.300">
    <property type="entry name" value="P-loop containing nucleotide triphosphate hydrolases"/>
    <property type="match status" value="1"/>
</dbReference>
<evidence type="ECO:0000259" key="7">
    <source>
        <dbReference type="Pfam" id="PF25019"/>
    </source>
</evidence>
<evidence type="ECO:0000256" key="2">
    <source>
        <dbReference type="ARBA" id="ARBA00022737"/>
    </source>
</evidence>
<dbReference type="InterPro" id="IPR041118">
    <property type="entry name" value="Rx_N"/>
</dbReference>
<protein>
    <submittedName>
        <fullName evidence="8">Putative disease resistance RPP13-like protein 1</fullName>
    </submittedName>
</protein>
<dbReference type="InterPro" id="IPR038005">
    <property type="entry name" value="RX-like_CC"/>
</dbReference>